<accession>A0A1I7YXN6</accession>
<keyword evidence="2" id="KW-1133">Transmembrane helix</keyword>
<feature type="transmembrane region" description="Helical" evidence="2">
    <location>
        <begin position="87"/>
        <end position="109"/>
    </location>
</feature>
<reference evidence="5" key="1">
    <citation type="submission" date="2016-11" db="UniProtKB">
        <authorList>
            <consortium name="WormBaseParasite"/>
        </authorList>
    </citation>
    <scope>IDENTIFICATION</scope>
</reference>
<dbReference type="Proteomes" id="UP000095287">
    <property type="component" value="Unplaced"/>
</dbReference>
<dbReference type="PANTHER" id="PTHR45757">
    <property type="entry name" value="PROTEIN CBG23364-RELATED"/>
    <property type="match status" value="1"/>
</dbReference>
<feature type="transmembrane region" description="Helical" evidence="2">
    <location>
        <begin position="182"/>
        <end position="202"/>
    </location>
</feature>
<feature type="transmembrane region" description="Helical" evidence="2">
    <location>
        <begin position="121"/>
        <end position="142"/>
    </location>
</feature>
<sequence length="451" mass="49772">MDAFRYLIVVLSMVFMTLLIANTALFNFTVICMEPLDTVGVVGNRTHRFSTYEEGWILSMVSIGAFTGMYPAIFITNVIGLRQSFTIFGIMSAISTLLVPIASSSFYWVMVTRFIQVSWSFAVEGFSLALAHLACGAVPVSWGGANARGLFVSIMCTSYQLGPFMAMWNAGYFCTSPYGWQSVYYLYGILTFLVATLFFVIYSNSPEKNRHVSINKAVPLPTKKHVVPYARMAKSRSVWGILASGLASSIAYDTFILYGPICLNTALKLEIPQTGLLASLPYLISMFSKILAGIYLDKVRCASEHVRCLSFTAVFQLAMASTFIAMTLISAEITFIPVALFTITMVFSCIYHVGLMNASQVVAQQYTHILTSVLAAQNCLGGFVLPPIIAFFVPHYSKSEWSTVFYGIATLLFITTIIFVMLTKVKPASWTKSELKKDGTNNKEQVTLSSV</sequence>
<dbReference type="Gene3D" id="1.20.1250.20">
    <property type="entry name" value="MFS general substrate transporter like domains"/>
    <property type="match status" value="2"/>
</dbReference>
<feature type="transmembrane region" description="Helical" evidence="2">
    <location>
        <begin position="149"/>
        <end position="170"/>
    </location>
</feature>
<dbReference type="SUPFAM" id="SSF103473">
    <property type="entry name" value="MFS general substrate transporter"/>
    <property type="match status" value="1"/>
</dbReference>
<dbReference type="WBParaSite" id="L893_g2077.t1">
    <property type="protein sequence ID" value="L893_g2077.t1"/>
    <property type="gene ID" value="L893_g2077"/>
</dbReference>
<feature type="transmembrane region" description="Helical" evidence="2">
    <location>
        <begin position="366"/>
        <end position="392"/>
    </location>
</feature>
<proteinExistence type="predicted"/>
<dbReference type="GO" id="GO:0022857">
    <property type="term" value="F:transmembrane transporter activity"/>
    <property type="evidence" value="ECO:0007669"/>
    <property type="project" value="InterPro"/>
</dbReference>
<dbReference type="AlphaFoldDB" id="A0A1I7YXN6"/>
<feature type="transmembrane region" description="Helical" evidence="2">
    <location>
        <begin position="7"/>
        <end position="36"/>
    </location>
</feature>
<evidence type="ECO:0000256" key="2">
    <source>
        <dbReference type="SAM" id="Phobius"/>
    </source>
</evidence>
<evidence type="ECO:0000256" key="1">
    <source>
        <dbReference type="ARBA" id="ARBA00004141"/>
    </source>
</evidence>
<organism evidence="4 5">
    <name type="scientific">Steinernema glaseri</name>
    <dbReference type="NCBI Taxonomy" id="37863"/>
    <lineage>
        <taxon>Eukaryota</taxon>
        <taxon>Metazoa</taxon>
        <taxon>Ecdysozoa</taxon>
        <taxon>Nematoda</taxon>
        <taxon>Chromadorea</taxon>
        <taxon>Rhabditida</taxon>
        <taxon>Tylenchina</taxon>
        <taxon>Panagrolaimomorpha</taxon>
        <taxon>Strongyloidoidea</taxon>
        <taxon>Steinernematidae</taxon>
        <taxon>Steinernema</taxon>
    </lineage>
</organism>
<dbReference type="InterPro" id="IPR011701">
    <property type="entry name" value="MFS"/>
</dbReference>
<comment type="subcellular location">
    <subcellularLocation>
        <location evidence="1">Membrane</location>
        <topology evidence="1">Multi-pass membrane protein</topology>
    </subcellularLocation>
</comment>
<feature type="transmembrane region" description="Helical" evidence="2">
    <location>
        <begin position="238"/>
        <end position="258"/>
    </location>
</feature>
<dbReference type="InterPro" id="IPR036259">
    <property type="entry name" value="MFS_trans_sf"/>
</dbReference>
<dbReference type="PANTHER" id="PTHR45757:SF11">
    <property type="entry name" value="MAJOR FACILITATOR SUPERFAMILY (MFS) PROFILE DOMAIN-CONTAINING PROTEIN"/>
    <property type="match status" value="1"/>
</dbReference>
<evidence type="ECO:0000313" key="5">
    <source>
        <dbReference type="WBParaSite" id="L893_g2077.t1"/>
    </source>
</evidence>
<evidence type="ECO:0000313" key="4">
    <source>
        <dbReference type="Proteomes" id="UP000095287"/>
    </source>
</evidence>
<dbReference type="PROSITE" id="PS50850">
    <property type="entry name" value="MFS"/>
    <property type="match status" value="1"/>
</dbReference>
<feature type="domain" description="Major facilitator superfamily (MFS) profile" evidence="3">
    <location>
        <begin position="1"/>
        <end position="427"/>
    </location>
</feature>
<dbReference type="InterPro" id="IPR020846">
    <property type="entry name" value="MFS_dom"/>
</dbReference>
<feature type="transmembrane region" description="Helical" evidence="2">
    <location>
        <begin position="278"/>
        <end position="296"/>
    </location>
</feature>
<feature type="transmembrane region" description="Helical" evidence="2">
    <location>
        <begin position="404"/>
        <end position="422"/>
    </location>
</feature>
<dbReference type="GO" id="GO:0016020">
    <property type="term" value="C:membrane"/>
    <property type="evidence" value="ECO:0007669"/>
    <property type="project" value="UniProtKB-SubCell"/>
</dbReference>
<feature type="transmembrane region" description="Helical" evidence="2">
    <location>
        <begin position="56"/>
        <end position="75"/>
    </location>
</feature>
<keyword evidence="2" id="KW-0472">Membrane</keyword>
<name>A0A1I7YXN6_9BILA</name>
<feature type="transmembrane region" description="Helical" evidence="2">
    <location>
        <begin position="308"/>
        <end position="329"/>
    </location>
</feature>
<keyword evidence="2" id="KW-0812">Transmembrane</keyword>
<evidence type="ECO:0000259" key="3">
    <source>
        <dbReference type="PROSITE" id="PS50850"/>
    </source>
</evidence>
<feature type="transmembrane region" description="Helical" evidence="2">
    <location>
        <begin position="335"/>
        <end position="354"/>
    </location>
</feature>
<keyword evidence="4" id="KW-1185">Reference proteome</keyword>
<protein>
    <submittedName>
        <fullName evidence="5">MFS domain-containing protein</fullName>
    </submittedName>
</protein>
<dbReference type="Pfam" id="PF07690">
    <property type="entry name" value="MFS_1"/>
    <property type="match status" value="1"/>
</dbReference>